<evidence type="ECO:0000256" key="1">
    <source>
        <dbReference type="ARBA" id="ARBA00022741"/>
    </source>
</evidence>
<dbReference type="PANTHER" id="PTHR47959:SF24">
    <property type="entry name" value="ATP-DEPENDENT RNA HELICASE"/>
    <property type="match status" value="1"/>
</dbReference>
<dbReference type="PROSITE" id="PS51195">
    <property type="entry name" value="Q_MOTIF"/>
    <property type="match status" value="1"/>
</dbReference>
<accession>A0AAE0GEF7</accession>
<sequence length="516" mass="57057">MSETPKRKRKDSVTEDPSKEERAESGNGSFSLFSKTAKAKQKKNEHYRKDTDRVLPGDAENSLSEPGTGTDTTCAAVEVRLAHGVSLSELEEASFKDLGLSDWLCANLKTLGIKKPSPVQANCIPPILRGEDVLGTAETGSGKTASFALPILQRLSEDPYGVFALAITPTRELASQIVDQFEALGAGMTLKVQTIIGGMDMLQQSRLLQRRPHIVVATPGRLRAHLESDPNVKKAMASLRFLVLDEADRLLDSTFEEELFSLLSQLPSKRQTLLFSATLTKNLTQLQELSMKSAFHYLAYDGLRTVRESKLQQEYMFMPSKVKEVYLVYLLGQLAEWGVRSAIIFVASCRTCQMVSAILNELEIVHAALHAAKTQPQRSTALQRFRSGIAPVLVATDVASRGLDIPTVDLVINLDLPMVAKEYVHRVGRTARAGRKGRAVSFVTEYDVEQVQRIETVIEQQLQECKLKEKEVLSGMTKVLNAKRVASMQLAETGGFDEKLKAQQALKRQRKAGKKT</sequence>
<dbReference type="EMBL" id="LGRX02006557">
    <property type="protein sequence ID" value="KAK3276435.1"/>
    <property type="molecule type" value="Genomic_DNA"/>
</dbReference>
<dbReference type="PROSITE" id="PS51192">
    <property type="entry name" value="HELICASE_ATP_BIND_1"/>
    <property type="match status" value="1"/>
</dbReference>
<dbReference type="SMART" id="SM00490">
    <property type="entry name" value="HELICc"/>
    <property type="match status" value="1"/>
</dbReference>
<proteinExistence type="inferred from homology"/>
<dbReference type="PANTHER" id="PTHR47959">
    <property type="entry name" value="ATP-DEPENDENT RNA HELICASE RHLE-RELATED"/>
    <property type="match status" value="1"/>
</dbReference>
<dbReference type="SMART" id="SM00487">
    <property type="entry name" value="DEXDc"/>
    <property type="match status" value="1"/>
</dbReference>
<evidence type="ECO:0000259" key="9">
    <source>
        <dbReference type="PROSITE" id="PS51194"/>
    </source>
</evidence>
<dbReference type="Proteomes" id="UP001190700">
    <property type="component" value="Unassembled WGS sequence"/>
</dbReference>
<dbReference type="GO" id="GO:0003676">
    <property type="term" value="F:nucleic acid binding"/>
    <property type="evidence" value="ECO:0007669"/>
    <property type="project" value="InterPro"/>
</dbReference>
<dbReference type="InterPro" id="IPR000629">
    <property type="entry name" value="RNA-helicase_DEAD-box_CS"/>
</dbReference>
<dbReference type="Pfam" id="PF00271">
    <property type="entry name" value="Helicase_C"/>
    <property type="match status" value="1"/>
</dbReference>
<name>A0AAE0GEF7_9CHLO</name>
<feature type="domain" description="Helicase C-terminal" evidence="9">
    <location>
        <begin position="310"/>
        <end position="473"/>
    </location>
</feature>
<evidence type="ECO:0000256" key="5">
    <source>
        <dbReference type="PROSITE-ProRule" id="PRU00552"/>
    </source>
</evidence>
<evidence type="ECO:0000259" key="10">
    <source>
        <dbReference type="PROSITE" id="PS51195"/>
    </source>
</evidence>
<feature type="region of interest" description="Disordered" evidence="7">
    <location>
        <begin position="1"/>
        <end position="71"/>
    </location>
</feature>
<evidence type="ECO:0000256" key="3">
    <source>
        <dbReference type="ARBA" id="ARBA00022806"/>
    </source>
</evidence>
<dbReference type="InterPro" id="IPR027417">
    <property type="entry name" value="P-loop_NTPase"/>
</dbReference>
<dbReference type="Gene3D" id="3.40.50.300">
    <property type="entry name" value="P-loop containing nucleotide triphosphate hydrolases"/>
    <property type="match status" value="2"/>
</dbReference>
<comment type="caution">
    <text evidence="11">The sequence shown here is derived from an EMBL/GenBank/DDBJ whole genome shotgun (WGS) entry which is preliminary data.</text>
</comment>
<dbReference type="GO" id="GO:0016787">
    <property type="term" value="F:hydrolase activity"/>
    <property type="evidence" value="ECO:0007669"/>
    <property type="project" value="UniProtKB-KW"/>
</dbReference>
<dbReference type="InterPro" id="IPR014001">
    <property type="entry name" value="Helicase_ATP-bd"/>
</dbReference>
<feature type="domain" description="DEAD-box RNA helicase Q" evidence="10">
    <location>
        <begin position="93"/>
        <end position="121"/>
    </location>
</feature>
<evidence type="ECO:0000256" key="2">
    <source>
        <dbReference type="ARBA" id="ARBA00022801"/>
    </source>
</evidence>
<keyword evidence="4 6" id="KW-0067">ATP-binding</keyword>
<keyword evidence="1 6" id="KW-0547">Nucleotide-binding</keyword>
<dbReference type="AlphaFoldDB" id="A0AAE0GEF7"/>
<dbReference type="InterPro" id="IPR050079">
    <property type="entry name" value="DEAD_box_RNA_helicase"/>
</dbReference>
<organism evidence="11 12">
    <name type="scientific">Cymbomonas tetramitiformis</name>
    <dbReference type="NCBI Taxonomy" id="36881"/>
    <lineage>
        <taxon>Eukaryota</taxon>
        <taxon>Viridiplantae</taxon>
        <taxon>Chlorophyta</taxon>
        <taxon>Pyramimonadophyceae</taxon>
        <taxon>Pyramimonadales</taxon>
        <taxon>Pyramimonadaceae</taxon>
        <taxon>Cymbomonas</taxon>
    </lineage>
</organism>
<dbReference type="InterPro" id="IPR001650">
    <property type="entry name" value="Helicase_C-like"/>
</dbReference>
<evidence type="ECO:0000256" key="6">
    <source>
        <dbReference type="RuleBase" id="RU000492"/>
    </source>
</evidence>
<dbReference type="PROSITE" id="PS00039">
    <property type="entry name" value="DEAD_ATP_HELICASE"/>
    <property type="match status" value="1"/>
</dbReference>
<dbReference type="Pfam" id="PF00270">
    <property type="entry name" value="DEAD"/>
    <property type="match status" value="1"/>
</dbReference>
<dbReference type="GO" id="GO:0005524">
    <property type="term" value="F:ATP binding"/>
    <property type="evidence" value="ECO:0007669"/>
    <property type="project" value="UniProtKB-KW"/>
</dbReference>
<feature type="short sequence motif" description="Q motif" evidence="5">
    <location>
        <begin position="93"/>
        <end position="121"/>
    </location>
</feature>
<evidence type="ECO:0000313" key="12">
    <source>
        <dbReference type="Proteomes" id="UP001190700"/>
    </source>
</evidence>
<dbReference type="PROSITE" id="PS51194">
    <property type="entry name" value="HELICASE_CTER"/>
    <property type="match status" value="1"/>
</dbReference>
<keyword evidence="12" id="KW-1185">Reference proteome</keyword>
<evidence type="ECO:0000313" key="11">
    <source>
        <dbReference type="EMBL" id="KAK3276435.1"/>
    </source>
</evidence>
<dbReference type="SUPFAM" id="SSF52540">
    <property type="entry name" value="P-loop containing nucleoside triphosphate hydrolases"/>
    <property type="match status" value="1"/>
</dbReference>
<keyword evidence="2 6" id="KW-0378">Hydrolase</keyword>
<evidence type="ECO:0000256" key="7">
    <source>
        <dbReference type="SAM" id="MobiDB-lite"/>
    </source>
</evidence>
<dbReference type="CDD" id="cd17955">
    <property type="entry name" value="DEADc_DDX49"/>
    <property type="match status" value="1"/>
</dbReference>
<feature type="compositionally biased region" description="Polar residues" evidence="7">
    <location>
        <begin position="61"/>
        <end position="71"/>
    </location>
</feature>
<evidence type="ECO:0000256" key="4">
    <source>
        <dbReference type="ARBA" id="ARBA00022840"/>
    </source>
</evidence>
<feature type="domain" description="Helicase ATP-binding" evidence="8">
    <location>
        <begin position="124"/>
        <end position="297"/>
    </location>
</feature>
<feature type="compositionally biased region" description="Basic and acidic residues" evidence="7">
    <location>
        <begin position="42"/>
        <end position="55"/>
    </location>
</feature>
<feature type="compositionally biased region" description="Basic and acidic residues" evidence="7">
    <location>
        <begin position="11"/>
        <end position="24"/>
    </location>
</feature>
<dbReference type="GO" id="GO:0003724">
    <property type="term" value="F:RNA helicase activity"/>
    <property type="evidence" value="ECO:0007669"/>
    <property type="project" value="InterPro"/>
</dbReference>
<dbReference type="CDD" id="cd18787">
    <property type="entry name" value="SF2_C_DEAD"/>
    <property type="match status" value="1"/>
</dbReference>
<gene>
    <name evidence="11" type="ORF">CYMTET_15486</name>
</gene>
<dbReference type="GO" id="GO:0005829">
    <property type="term" value="C:cytosol"/>
    <property type="evidence" value="ECO:0007669"/>
    <property type="project" value="TreeGrafter"/>
</dbReference>
<dbReference type="InterPro" id="IPR011545">
    <property type="entry name" value="DEAD/DEAH_box_helicase_dom"/>
</dbReference>
<evidence type="ECO:0000259" key="8">
    <source>
        <dbReference type="PROSITE" id="PS51192"/>
    </source>
</evidence>
<feature type="compositionally biased region" description="Basic residues" evidence="7">
    <location>
        <begin position="1"/>
        <end position="10"/>
    </location>
</feature>
<protein>
    <submittedName>
        <fullName evidence="11">DEAD-box ATP-dependent RNA helicase</fullName>
    </submittedName>
</protein>
<comment type="similarity">
    <text evidence="6">Belongs to the DEAD box helicase family.</text>
</comment>
<reference evidence="11 12" key="1">
    <citation type="journal article" date="2015" name="Genome Biol. Evol.">
        <title>Comparative Genomics of a Bacterivorous Green Alga Reveals Evolutionary Causalities and Consequences of Phago-Mixotrophic Mode of Nutrition.</title>
        <authorList>
            <person name="Burns J.A."/>
            <person name="Paasch A."/>
            <person name="Narechania A."/>
            <person name="Kim E."/>
        </authorList>
    </citation>
    <scope>NUCLEOTIDE SEQUENCE [LARGE SCALE GENOMIC DNA]</scope>
    <source>
        <strain evidence="11 12">PLY_AMNH</strain>
    </source>
</reference>
<keyword evidence="3 6" id="KW-0347">Helicase</keyword>
<dbReference type="InterPro" id="IPR014014">
    <property type="entry name" value="RNA_helicase_DEAD_Q_motif"/>
</dbReference>